<sequence length="157" mass="17364">MTRRVEAEVDPQKQIVDADILDVDATMDQPIPDTGDHLETHDYEGLLDLGFMQQAVVLAVPLNVVYAGYYFEVEISQEGVKLAIQQLLNKVKKLNLVPSAGPSRPSSSGRTSAPRQSNNTKFLIPYGTWYINNELPVGVEPVQYLLISETGAYDILS</sequence>
<accession>A0AA36DYM0</accession>
<evidence type="ECO:0000256" key="1">
    <source>
        <dbReference type="SAM" id="MobiDB-lite"/>
    </source>
</evidence>
<gene>
    <name evidence="2" type="ORF">LSALG_LOCUS15866</name>
</gene>
<organism evidence="2 3">
    <name type="scientific">Lactuca saligna</name>
    <name type="common">Willowleaf lettuce</name>
    <dbReference type="NCBI Taxonomy" id="75948"/>
    <lineage>
        <taxon>Eukaryota</taxon>
        <taxon>Viridiplantae</taxon>
        <taxon>Streptophyta</taxon>
        <taxon>Embryophyta</taxon>
        <taxon>Tracheophyta</taxon>
        <taxon>Spermatophyta</taxon>
        <taxon>Magnoliopsida</taxon>
        <taxon>eudicotyledons</taxon>
        <taxon>Gunneridae</taxon>
        <taxon>Pentapetalae</taxon>
        <taxon>asterids</taxon>
        <taxon>campanulids</taxon>
        <taxon>Asterales</taxon>
        <taxon>Asteraceae</taxon>
        <taxon>Cichorioideae</taxon>
        <taxon>Cichorieae</taxon>
        <taxon>Lactucinae</taxon>
        <taxon>Lactuca</taxon>
    </lineage>
</organism>
<keyword evidence="3" id="KW-1185">Reference proteome</keyword>
<evidence type="ECO:0000313" key="3">
    <source>
        <dbReference type="Proteomes" id="UP001177003"/>
    </source>
</evidence>
<dbReference type="AlphaFoldDB" id="A0AA36DYM0"/>
<protein>
    <submittedName>
        <fullName evidence="2">Uncharacterized protein</fullName>
    </submittedName>
</protein>
<reference evidence="2" key="1">
    <citation type="submission" date="2023-04" db="EMBL/GenBank/DDBJ databases">
        <authorList>
            <person name="Vijverberg K."/>
            <person name="Xiong W."/>
            <person name="Schranz E."/>
        </authorList>
    </citation>
    <scope>NUCLEOTIDE SEQUENCE</scope>
</reference>
<name>A0AA36DYM0_LACSI</name>
<feature type="region of interest" description="Disordered" evidence="1">
    <location>
        <begin position="98"/>
        <end position="119"/>
    </location>
</feature>
<proteinExistence type="predicted"/>
<dbReference type="Proteomes" id="UP001177003">
    <property type="component" value="Chromosome 3"/>
</dbReference>
<dbReference type="EMBL" id="OX465079">
    <property type="protein sequence ID" value="CAI9275848.1"/>
    <property type="molecule type" value="Genomic_DNA"/>
</dbReference>
<feature type="compositionally biased region" description="Low complexity" evidence="1">
    <location>
        <begin position="98"/>
        <end position="115"/>
    </location>
</feature>
<evidence type="ECO:0000313" key="2">
    <source>
        <dbReference type="EMBL" id="CAI9275848.1"/>
    </source>
</evidence>